<accession>A0A183D1Q9</accession>
<gene>
    <name evidence="3" type="ORF">GPUH_LOCUS2651</name>
</gene>
<feature type="domain" description="EF-hand" evidence="1">
    <location>
        <begin position="18"/>
        <end position="140"/>
    </location>
</feature>
<dbReference type="GO" id="GO:0016010">
    <property type="term" value="C:dystrophin-associated glycoprotein complex"/>
    <property type="evidence" value="ECO:0007669"/>
    <property type="project" value="UniProtKB-ARBA"/>
</dbReference>
<organism evidence="5">
    <name type="scientific">Gongylonema pulchrum</name>
    <dbReference type="NCBI Taxonomy" id="637853"/>
    <lineage>
        <taxon>Eukaryota</taxon>
        <taxon>Metazoa</taxon>
        <taxon>Ecdysozoa</taxon>
        <taxon>Nematoda</taxon>
        <taxon>Chromadorea</taxon>
        <taxon>Rhabditida</taxon>
        <taxon>Spirurina</taxon>
        <taxon>Spiruromorpha</taxon>
        <taxon>Spiruroidea</taxon>
        <taxon>Gongylonematidae</taxon>
        <taxon>Gongylonema</taxon>
    </lineage>
</organism>
<dbReference type="SUPFAM" id="SSF47473">
    <property type="entry name" value="EF-hand"/>
    <property type="match status" value="2"/>
</dbReference>
<evidence type="ECO:0000313" key="5">
    <source>
        <dbReference type="WBParaSite" id="GPUH_0000265501-mRNA-1"/>
    </source>
</evidence>
<dbReference type="InterPro" id="IPR015153">
    <property type="entry name" value="EF-hand_dom_typ1"/>
</dbReference>
<evidence type="ECO:0000313" key="3">
    <source>
        <dbReference type="EMBL" id="VDK35649.1"/>
    </source>
</evidence>
<dbReference type="PANTHER" id="PTHR12268">
    <property type="entry name" value="E3 UBIQUITIN-PROTEIN LIGASE KCMF1"/>
    <property type="match status" value="1"/>
</dbReference>
<dbReference type="InterPro" id="IPR015154">
    <property type="entry name" value="EF-hand_dom_typ2"/>
</dbReference>
<reference evidence="5" key="1">
    <citation type="submission" date="2016-06" db="UniProtKB">
        <authorList>
            <consortium name="WormBaseParasite"/>
        </authorList>
    </citation>
    <scope>IDENTIFICATION</scope>
</reference>
<dbReference type="Gene3D" id="1.10.238.10">
    <property type="entry name" value="EF-hand"/>
    <property type="match status" value="2"/>
</dbReference>
<evidence type="ECO:0000259" key="2">
    <source>
        <dbReference type="Pfam" id="PF09069"/>
    </source>
</evidence>
<dbReference type="InterPro" id="IPR011992">
    <property type="entry name" value="EF-hand-dom_pair"/>
</dbReference>
<dbReference type="AlphaFoldDB" id="A0A183D1Q9"/>
<keyword evidence="4" id="KW-1185">Reference proteome</keyword>
<dbReference type="EMBL" id="UYRT01004128">
    <property type="protein sequence ID" value="VDK35649.1"/>
    <property type="molecule type" value="Genomic_DNA"/>
</dbReference>
<dbReference type="CDD" id="cd16244">
    <property type="entry name" value="EFh_DTN"/>
    <property type="match status" value="1"/>
</dbReference>
<evidence type="ECO:0000313" key="4">
    <source>
        <dbReference type="Proteomes" id="UP000271098"/>
    </source>
</evidence>
<dbReference type="Pfam" id="PF09068">
    <property type="entry name" value="EF-hand_2"/>
    <property type="match status" value="1"/>
</dbReference>
<dbReference type="PANTHER" id="PTHR12268:SF27">
    <property type="entry name" value="DYSTROBREVIN, ISOFORM F"/>
    <property type="match status" value="1"/>
</dbReference>
<sequence>MDSSTTANDATAIELQSLIDEMRLQDFDSIRFATYRCACKLRFIQKKTNVHLVDIWNMIESFRENGLNALPITSQVKISRLELLLATIFHNLNKRLPSGQHIDTDKSISLLLSFLVGAYDRLQTGRLTVFAIKIALATICAGKLIDKLRYAFSQVSDSNGIMEWDKFSDYLQQVLALATAVFEGPTFGYTETALEQCFQKVRITCLLFFL</sequence>
<name>A0A183D1Q9_9BILA</name>
<feature type="domain" description="EF-hand" evidence="2">
    <location>
        <begin position="144"/>
        <end position="201"/>
    </location>
</feature>
<protein>
    <submittedName>
        <fullName evidence="5">EF-hand_2 domain-containing protein</fullName>
    </submittedName>
</protein>
<reference evidence="3 4" key="2">
    <citation type="submission" date="2018-11" db="EMBL/GenBank/DDBJ databases">
        <authorList>
            <consortium name="Pathogen Informatics"/>
        </authorList>
    </citation>
    <scope>NUCLEOTIDE SEQUENCE [LARGE SCALE GENOMIC DNA]</scope>
</reference>
<dbReference type="GO" id="GO:0045202">
    <property type="term" value="C:synapse"/>
    <property type="evidence" value="ECO:0007669"/>
    <property type="project" value="TreeGrafter"/>
</dbReference>
<dbReference type="OrthoDB" id="6019271at2759"/>
<evidence type="ECO:0000259" key="1">
    <source>
        <dbReference type="Pfam" id="PF09068"/>
    </source>
</evidence>
<dbReference type="InterPro" id="IPR050774">
    <property type="entry name" value="KCMF1/Dystrophin"/>
</dbReference>
<proteinExistence type="predicted"/>
<dbReference type="Pfam" id="PF09069">
    <property type="entry name" value="EF-hand_3"/>
    <property type="match status" value="1"/>
</dbReference>
<dbReference type="WBParaSite" id="GPUH_0000265501-mRNA-1">
    <property type="protein sequence ID" value="GPUH_0000265501-mRNA-1"/>
    <property type="gene ID" value="GPUH_0000265501"/>
</dbReference>
<dbReference type="GO" id="GO:0099536">
    <property type="term" value="P:synaptic signaling"/>
    <property type="evidence" value="ECO:0007669"/>
    <property type="project" value="TreeGrafter"/>
</dbReference>
<dbReference type="Proteomes" id="UP000271098">
    <property type="component" value="Unassembled WGS sequence"/>
</dbReference>